<dbReference type="Proteomes" id="UP001212685">
    <property type="component" value="Unassembled WGS sequence"/>
</dbReference>
<dbReference type="EC" id="5.4.3.8" evidence="8"/>
<gene>
    <name evidence="8 9" type="primary">hemL</name>
    <name evidence="9" type="ORF">PNV36_01940</name>
</gene>
<feature type="modified residue" description="N6-(pyridoxal phosphate)lysine" evidence="8">
    <location>
        <position position="267"/>
    </location>
</feature>
<evidence type="ECO:0000256" key="8">
    <source>
        <dbReference type="HAMAP-Rule" id="MF_00375"/>
    </source>
</evidence>
<accession>A0AAJ1HBD1</accession>
<keyword evidence="7 8" id="KW-0627">Porphyrin biosynthesis</keyword>
<dbReference type="GO" id="GO:0030170">
    <property type="term" value="F:pyridoxal phosphate binding"/>
    <property type="evidence" value="ECO:0007669"/>
    <property type="project" value="InterPro"/>
</dbReference>
<dbReference type="HAMAP" id="MF_00375">
    <property type="entry name" value="HemL_aminotrans_3"/>
    <property type="match status" value="1"/>
</dbReference>
<evidence type="ECO:0000256" key="5">
    <source>
        <dbReference type="ARBA" id="ARBA00022898"/>
    </source>
</evidence>
<dbReference type="EMBL" id="JAQMJV010000001">
    <property type="protein sequence ID" value="MDB8619164.1"/>
    <property type="molecule type" value="Genomic_DNA"/>
</dbReference>
<dbReference type="NCBIfam" id="NF000818">
    <property type="entry name" value="PRK00062.1"/>
    <property type="match status" value="1"/>
</dbReference>
<dbReference type="InterPro" id="IPR015421">
    <property type="entry name" value="PyrdxlP-dep_Trfase_major"/>
</dbReference>
<reference evidence="9" key="1">
    <citation type="submission" date="2023-01" db="EMBL/GenBank/DDBJ databases">
        <title>Human gut microbiome strain richness.</title>
        <authorList>
            <person name="Chen-Liaw A."/>
        </authorList>
    </citation>
    <scope>NUCLEOTIDE SEQUENCE</scope>
    <source>
        <strain evidence="9">1001262st2_G8_1001262B_160229</strain>
    </source>
</reference>
<comment type="catalytic activity">
    <reaction evidence="1 8">
        <text>(S)-4-amino-5-oxopentanoate = 5-aminolevulinate</text>
        <dbReference type="Rhea" id="RHEA:14265"/>
        <dbReference type="ChEBI" id="CHEBI:57501"/>
        <dbReference type="ChEBI" id="CHEBI:356416"/>
        <dbReference type="EC" id="5.4.3.8"/>
    </reaction>
</comment>
<dbReference type="InterPro" id="IPR015422">
    <property type="entry name" value="PyrdxlP-dep_Trfase_small"/>
</dbReference>
<dbReference type="Gene3D" id="3.90.1150.10">
    <property type="entry name" value="Aspartate Aminotransferase, domain 1"/>
    <property type="match status" value="1"/>
</dbReference>
<comment type="cofactor">
    <cofactor evidence="2 8">
        <name>pyridoxal 5'-phosphate</name>
        <dbReference type="ChEBI" id="CHEBI:597326"/>
    </cofactor>
</comment>
<evidence type="ECO:0000256" key="3">
    <source>
        <dbReference type="ARBA" id="ARBA00004819"/>
    </source>
</evidence>
<comment type="subcellular location">
    <subcellularLocation>
        <location evidence="8">Cytoplasm</location>
    </subcellularLocation>
</comment>
<dbReference type="AlphaFoldDB" id="A0AAJ1HBD1"/>
<evidence type="ECO:0000256" key="4">
    <source>
        <dbReference type="ARBA" id="ARBA00008981"/>
    </source>
</evidence>
<dbReference type="Gene3D" id="3.40.640.10">
    <property type="entry name" value="Type I PLP-dependent aspartate aminotransferase-like (Major domain)"/>
    <property type="match status" value="1"/>
</dbReference>
<comment type="pathway">
    <text evidence="3">Porphyrin-containing compound metabolism; protoporphyrin-IX biosynthesis; 5-aminolevulinate from L-glutamyl-tRNA(Glu): step 2/2.</text>
</comment>
<evidence type="ECO:0000313" key="10">
    <source>
        <dbReference type="Proteomes" id="UP001212685"/>
    </source>
</evidence>
<dbReference type="InterPro" id="IPR004639">
    <property type="entry name" value="4pyrrol_synth_GluAld_NH2Trfase"/>
</dbReference>
<comment type="caution">
    <text evidence="9">The sequence shown here is derived from an EMBL/GenBank/DDBJ whole genome shotgun (WGS) entry which is preliminary data.</text>
</comment>
<proteinExistence type="inferred from homology"/>
<name>A0AAJ1HBD1_STRPA</name>
<evidence type="ECO:0000256" key="7">
    <source>
        <dbReference type="ARBA" id="ARBA00023244"/>
    </source>
</evidence>
<protein>
    <recommendedName>
        <fullName evidence="8">Glutamate-1-semialdehyde 2,1-aminomutase</fullName>
        <shortName evidence="8">GSA</shortName>
        <ecNumber evidence="8">5.4.3.8</ecNumber>
    </recommendedName>
    <alternativeName>
        <fullName evidence="8">Glutamate-1-semialdehyde aminotransferase</fullName>
        <shortName evidence="8">GSA-AT</shortName>
    </alternativeName>
</protein>
<dbReference type="GO" id="GO:0006782">
    <property type="term" value="P:protoporphyrinogen IX biosynthetic process"/>
    <property type="evidence" value="ECO:0007669"/>
    <property type="project" value="UniProtKB-UniRule"/>
</dbReference>
<dbReference type="PANTHER" id="PTHR43713:SF3">
    <property type="entry name" value="GLUTAMATE-1-SEMIALDEHYDE 2,1-AMINOMUTASE 1, CHLOROPLASTIC-RELATED"/>
    <property type="match status" value="1"/>
</dbReference>
<dbReference type="FunFam" id="3.40.640.10:FF:000021">
    <property type="entry name" value="Glutamate-1-semialdehyde 2,1-aminomutase"/>
    <property type="match status" value="1"/>
</dbReference>
<organism evidence="9 10">
    <name type="scientific">Streptococcus parasanguinis</name>
    <dbReference type="NCBI Taxonomy" id="1318"/>
    <lineage>
        <taxon>Bacteria</taxon>
        <taxon>Bacillati</taxon>
        <taxon>Bacillota</taxon>
        <taxon>Bacilli</taxon>
        <taxon>Lactobacillales</taxon>
        <taxon>Streptococcaceae</taxon>
        <taxon>Streptococcus</taxon>
    </lineage>
</organism>
<evidence type="ECO:0000313" key="9">
    <source>
        <dbReference type="EMBL" id="MDB8619164.1"/>
    </source>
</evidence>
<dbReference type="RefSeq" id="WP_195327109.1">
    <property type="nucleotide sequence ID" value="NZ_JADNEU010000004.1"/>
</dbReference>
<keyword evidence="5 8" id="KW-0663">Pyridoxal phosphate</keyword>
<dbReference type="PROSITE" id="PS00600">
    <property type="entry name" value="AA_TRANSFER_CLASS_3"/>
    <property type="match status" value="1"/>
</dbReference>
<dbReference type="GO" id="GO:0042286">
    <property type="term" value="F:glutamate-1-semialdehyde 2,1-aminomutase activity"/>
    <property type="evidence" value="ECO:0007669"/>
    <property type="project" value="UniProtKB-UniRule"/>
</dbReference>
<evidence type="ECO:0000256" key="6">
    <source>
        <dbReference type="ARBA" id="ARBA00023235"/>
    </source>
</evidence>
<dbReference type="InterPro" id="IPR005814">
    <property type="entry name" value="Aminotrans_3"/>
</dbReference>
<dbReference type="GO" id="GO:0005737">
    <property type="term" value="C:cytoplasm"/>
    <property type="evidence" value="ECO:0007669"/>
    <property type="project" value="UniProtKB-SubCell"/>
</dbReference>
<keyword evidence="6 8" id="KW-0413">Isomerase</keyword>
<sequence>MKRTQSNDYFKEAESIFPGGVNSPVRAFKAVGGNPLFIDHSQGAYLYDVDGNQFVDYVLSWGPMILGHARKEVLEEVQEALWEGTSYGAPSPREIKLGKLIKERLPFVERIRMVNSGTEATMSAIRLARGITKRPKVVKFIGCYHGHSDSFLVQAGSGVASFGIADSAGVIPEVARETIALPYNDLEALRTCFEEHGAEIACVIVEAVAGNMGLIPGHKEFIEEIRRLTTEAGSLFIMDEVMTGFRAHYQGAVGLYQVDPDLICLGKVIGGGFPVAAFGGKAQYMNQIAPLGDIYQAGTLSGNPIAMAAGYENLRLLTKEVFDQTVEKTDYLCQGIRQLAEKHGLALQVVSVGTMFGFFFSEKPVLNFEDSKQADHQLFAKLHGLLLEEGVYIAPSQYESNFLSSAHSFEDLDRTLTAFDKAFSQLS</sequence>
<dbReference type="Pfam" id="PF00202">
    <property type="entry name" value="Aminotran_3"/>
    <property type="match status" value="1"/>
</dbReference>
<dbReference type="PANTHER" id="PTHR43713">
    <property type="entry name" value="GLUTAMATE-1-SEMIALDEHYDE 2,1-AMINOMUTASE"/>
    <property type="match status" value="1"/>
</dbReference>
<keyword evidence="8" id="KW-0963">Cytoplasm</keyword>
<dbReference type="GO" id="GO:0008483">
    <property type="term" value="F:transaminase activity"/>
    <property type="evidence" value="ECO:0007669"/>
    <property type="project" value="InterPro"/>
</dbReference>
<dbReference type="InterPro" id="IPR015424">
    <property type="entry name" value="PyrdxlP-dep_Trfase"/>
</dbReference>
<comment type="similarity">
    <text evidence="4 8">Belongs to the class-III pyridoxal-phosphate-dependent aminotransferase family. HemL subfamily.</text>
</comment>
<evidence type="ECO:0000256" key="2">
    <source>
        <dbReference type="ARBA" id="ARBA00001933"/>
    </source>
</evidence>
<dbReference type="CDD" id="cd00610">
    <property type="entry name" value="OAT_like"/>
    <property type="match status" value="1"/>
</dbReference>
<dbReference type="NCBIfam" id="TIGR00713">
    <property type="entry name" value="hemL"/>
    <property type="match status" value="1"/>
</dbReference>
<evidence type="ECO:0000256" key="1">
    <source>
        <dbReference type="ARBA" id="ARBA00001579"/>
    </source>
</evidence>
<dbReference type="SUPFAM" id="SSF53383">
    <property type="entry name" value="PLP-dependent transferases"/>
    <property type="match status" value="1"/>
</dbReference>
<dbReference type="InterPro" id="IPR049704">
    <property type="entry name" value="Aminotrans_3_PPA_site"/>
</dbReference>
<comment type="subunit">
    <text evidence="8">Homodimer.</text>
</comment>